<dbReference type="InterPro" id="IPR046288">
    <property type="entry name" value="DUF6325"/>
</dbReference>
<dbReference type="Pfam" id="PF19850">
    <property type="entry name" value="DUF6325"/>
    <property type="match status" value="1"/>
</dbReference>
<accession>D9PLA6</accession>
<proteinExistence type="predicted"/>
<name>D9PLA6_9ZZZZ</name>
<comment type="caution">
    <text evidence="1">The sequence shown here is derived from an EMBL/GenBank/DDBJ whole genome shotgun (WGS) entry which is preliminary data.</text>
</comment>
<evidence type="ECO:0000313" key="1">
    <source>
        <dbReference type="EMBL" id="EFK95651.1"/>
    </source>
</evidence>
<reference evidence="1" key="2">
    <citation type="journal article" date="2011" name="Microb. Ecol.">
        <title>Taxonomic and Functional Metagenomic Profiling of the Microbial Community in the Anoxic Sediment of a Sub-saline Shallow Lake (Laguna de Carrizo, Central Spain).</title>
        <authorList>
            <person name="Ferrer M."/>
            <person name="Guazzaroni M.E."/>
            <person name="Richter M."/>
            <person name="Garcia-Salamanca A."/>
            <person name="Yarza P."/>
            <person name="Suarez-Suarez A."/>
            <person name="Solano J."/>
            <person name="Alcaide M."/>
            <person name="van Dillewijn P."/>
            <person name="Molina-Henares M.A."/>
            <person name="Lopez-Cortes N."/>
            <person name="Al-Ramahi Y."/>
            <person name="Guerrero C."/>
            <person name="Acosta A."/>
            <person name="de Eugenio L.I."/>
            <person name="Martinez V."/>
            <person name="Marques S."/>
            <person name="Rojo F."/>
            <person name="Santero E."/>
            <person name="Genilloud O."/>
            <person name="Perez-Perez J."/>
            <person name="Rossello-Mora R."/>
            <person name="Ramos J.L."/>
        </authorList>
    </citation>
    <scope>NUCLEOTIDE SEQUENCE</scope>
</reference>
<sequence length="136" mass="14664">MRGPIDYIIVGFENAQFDGSILAALSDAIDKGIIKVLALSLISKDTSGMVTILDVNQLRDEVAVNFVQKYGVSSDSITTDDTDEVAEILNEGEAAGLLVVEQLWAKPFKQAVINANGYLIAEGRIHPEAVAEIEEE</sequence>
<dbReference type="AlphaFoldDB" id="D9PLA6"/>
<reference evidence="1" key="1">
    <citation type="submission" date="2010-07" db="EMBL/GenBank/DDBJ databases">
        <authorList>
            <consortium name="CONSOLIDER consortium CSD2007-00005"/>
            <person name="Guazzaroni M.-E."/>
            <person name="Richter M."/>
            <person name="Garcia-Salamanca A."/>
            <person name="Yarza P."/>
            <person name="Ferrer M."/>
        </authorList>
    </citation>
    <scope>NUCLEOTIDE SEQUENCE</scope>
</reference>
<gene>
    <name evidence="1" type="ORF">LDC_2329</name>
</gene>
<dbReference type="EMBL" id="ADZX01000706">
    <property type="protein sequence ID" value="EFK95651.1"/>
    <property type="molecule type" value="Genomic_DNA"/>
</dbReference>
<protein>
    <submittedName>
        <fullName evidence="1">Uncharacterized protein</fullName>
    </submittedName>
</protein>
<organism evidence="1">
    <name type="scientific">sediment metagenome</name>
    <dbReference type="NCBI Taxonomy" id="749907"/>
    <lineage>
        <taxon>unclassified sequences</taxon>
        <taxon>metagenomes</taxon>
        <taxon>ecological metagenomes</taxon>
    </lineage>
</organism>